<reference evidence="1" key="1">
    <citation type="submission" date="2021-05" db="EMBL/GenBank/DDBJ databases">
        <authorList>
            <person name="Stam R."/>
        </authorList>
    </citation>
    <scope>NUCLEOTIDE SEQUENCE</scope>
    <source>
        <strain evidence="1">CS162</strain>
    </source>
</reference>
<evidence type="ECO:0000313" key="2">
    <source>
        <dbReference type="Proteomes" id="UP000676310"/>
    </source>
</evidence>
<gene>
    <name evidence="1" type="ORF">ALTATR162_LOCUS9179</name>
</gene>
<organism evidence="1 2">
    <name type="scientific">Alternaria atra</name>
    <dbReference type="NCBI Taxonomy" id="119953"/>
    <lineage>
        <taxon>Eukaryota</taxon>
        <taxon>Fungi</taxon>
        <taxon>Dikarya</taxon>
        <taxon>Ascomycota</taxon>
        <taxon>Pezizomycotina</taxon>
        <taxon>Dothideomycetes</taxon>
        <taxon>Pleosporomycetidae</taxon>
        <taxon>Pleosporales</taxon>
        <taxon>Pleosporineae</taxon>
        <taxon>Pleosporaceae</taxon>
        <taxon>Alternaria</taxon>
        <taxon>Alternaria sect. Ulocladioides</taxon>
    </lineage>
</organism>
<dbReference type="AlphaFoldDB" id="A0A8J2IDY4"/>
<sequence length="175" mass="19356">MATGKAFSEINTTMSEEFDRLRWFIFEDTSKVQVADDSESIEPELSPFLGHPIASKSATEIPLHEIAFCSDDLQNFETADFEAPEPLLVRRADGSVVTIGDVVEQLSRYFVTHKDEILKAKSAFLQRTHEIAEGGEHVLGIPAYKDVLAPPDTKVAFEGFFGGISTGHYALHVLL</sequence>
<protein>
    <submittedName>
        <fullName evidence="1">Uncharacterized protein</fullName>
    </submittedName>
</protein>
<dbReference type="GeneID" id="67021371"/>
<dbReference type="EMBL" id="CAJRGZ010000023">
    <property type="protein sequence ID" value="CAG5179354.1"/>
    <property type="molecule type" value="Genomic_DNA"/>
</dbReference>
<name>A0A8J2IDY4_9PLEO</name>
<accession>A0A8J2IDY4</accession>
<keyword evidence="2" id="KW-1185">Reference proteome</keyword>
<proteinExistence type="predicted"/>
<dbReference type="OrthoDB" id="3783451at2759"/>
<evidence type="ECO:0000313" key="1">
    <source>
        <dbReference type="EMBL" id="CAG5179354.1"/>
    </source>
</evidence>
<dbReference type="RefSeq" id="XP_043172747.1">
    <property type="nucleotide sequence ID" value="XM_043316812.1"/>
</dbReference>
<comment type="caution">
    <text evidence="1">The sequence shown here is derived from an EMBL/GenBank/DDBJ whole genome shotgun (WGS) entry which is preliminary data.</text>
</comment>
<dbReference type="Proteomes" id="UP000676310">
    <property type="component" value="Unassembled WGS sequence"/>
</dbReference>